<dbReference type="KEGG" id="tbl:TBLA_0I00970"/>
<dbReference type="InterPro" id="IPR004345">
    <property type="entry name" value="TB2_DP1_HVA22"/>
</dbReference>
<evidence type="ECO:0000256" key="2">
    <source>
        <dbReference type="ARBA" id="ARBA00008573"/>
    </source>
</evidence>
<comment type="similarity">
    <text evidence="2 8">Belongs to the DP1 family.</text>
</comment>
<feature type="transmembrane region" description="Helical" evidence="8">
    <location>
        <begin position="118"/>
        <end position="140"/>
    </location>
</feature>
<name>I2H8Q4_HENB6</name>
<evidence type="ECO:0000256" key="4">
    <source>
        <dbReference type="ARBA" id="ARBA00022692"/>
    </source>
</evidence>
<evidence type="ECO:0000256" key="8">
    <source>
        <dbReference type="RuleBase" id="RU362006"/>
    </source>
</evidence>
<dbReference type="InParanoid" id="I2H8Q4"/>
<accession>I2H8Q4</accession>
<evidence type="ECO:0000256" key="5">
    <source>
        <dbReference type="ARBA" id="ARBA00022989"/>
    </source>
</evidence>
<dbReference type="OrthoDB" id="10009287at2759"/>
<evidence type="ECO:0000313" key="9">
    <source>
        <dbReference type="EMBL" id="CCH62756.1"/>
    </source>
</evidence>
<dbReference type="STRING" id="1071380.I2H8Q4"/>
<comment type="function">
    <text evidence="7">Required to generate and maintain the structure of the tubular endoplasmic reticulum network and the vacuole. Induces high curvature in membranes and causes membrane tubule formation. Involved in membrane/vesicle trafficking.</text>
</comment>
<dbReference type="AlphaFoldDB" id="I2H8Q4"/>
<dbReference type="PANTHER" id="PTHR12300:SF161">
    <property type="entry name" value="RECEPTOR EXPRESSION-ENHANCING PROTEIN"/>
    <property type="match status" value="1"/>
</dbReference>
<comment type="subcellular location">
    <subcellularLocation>
        <location evidence="1 8">Membrane</location>
        <topology evidence="1 8">Multi-pass membrane protein</topology>
    </subcellularLocation>
</comment>
<dbReference type="RefSeq" id="XP_004182275.1">
    <property type="nucleotide sequence ID" value="XM_004182227.1"/>
</dbReference>
<keyword evidence="4 8" id="KW-0812">Transmembrane</keyword>
<dbReference type="OMA" id="CMIPGPW"/>
<evidence type="ECO:0000256" key="6">
    <source>
        <dbReference type="ARBA" id="ARBA00023136"/>
    </source>
</evidence>
<dbReference type="HOGENOM" id="CLU_028431_2_1_1"/>
<keyword evidence="10" id="KW-1185">Reference proteome</keyword>
<proteinExistence type="inferred from homology"/>
<dbReference type="FunCoup" id="I2H8Q4">
    <property type="interactions" value="380"/>
</dbReference>
<dbReference type="eggNOG" id="KOG1725">
    <property type="taxonomic scope" value="Eukaryota"/>
</dbReference>
<dbReference type="Pfam" id="PF03134">
    <property type="entry name" value="TB2_DP1_HVA22"/>
    <property type="match status" value="1"/>
</dbReference>
<gene>
    <name evidence="9" type="primary">TBLA0I00970</name>
    <name evidence="9" type="ORF">TBLA_0I00970</name>
</gene>
<keyword evidence="6 8" id="KW-0472">Membrane</keyword>
<protein>
    <recommendedName>
        <fullName evidence="3 8">Protein YOP1</fullName>
    </recommendedName>
</protein>
<feature type="transmembrane region" description="Helical" evidence="8">
    <location>
        <begin position="38"/>
        <end position="55"/>
    </location>
</feature>
<evidence type="ECO:0000256" key="1">
    <source>
        <dbReference type="ARBA" id="ARBA00004141"/>
    </source>
</evidence>
<evidence type="ECO:0000256" key="7">
    <source>
        <dbReference type="ARBA" id="ARBA00045873"/>
    </source>
</evidence>
<evidence type="ECO:0000256" key="3">
    <source>
        <dbReference type="ARBA" id="ARBA00019184"/>
    </source>
</evidence>
<dbReference type="PANTHER" id="PTHR12300">
    <property type="entry name" value="HVA22-LIKE PROTEINS"/>
    <property type="match status" value="1"/>
</dbReference>
<dbReference type="GeneID" id="14497934"/>
<dbReference type="Proteomes" id="UP000002866">
    <property type="component" value="Chromosome 9"/>
</dbReference>
<keyword evidence="5 8" id="KW-1133">Transmembrane helix</keyword>
<feature type="transmembrane region" description="Helical" evidence="8">
    <location>
        <begin position="61"/>
        <end position="79"/>
    </location>
</feature>
<evidence type="ECO:0000313" key="10">
    <source>
        <dbReference type="Proteomes" id="UP000002866"/>
    </source>
</evidence>
<feature type="transmembrane region" description="Helical" evidence="8">
    <location>
        <begin position="91"/>
        <end position="112"/>
    </location>
</feature>
<dbReference type="GO" id="GO:0016020">
    <property type="term" value="C:membrane"/>
    <property type="evidence" value="ECO:0007669"/>
    <property type="project" value="UniProtKB-SubCell"/>
</dbReference>
<reference evidence="9 10" key="1">
    <citation type="journal article" date="2011" name="Proc. Natl. Acad. Sci. U.S.A.">
        <title>Evolutionary erosion of yeast sex chromosomes by mating-type switching accidents.</title>
        <authorList>
            <person name="Gordon J.L."/>
            <person name="Armisen D."/>
            <person name="Proux-Wera E."/>
            <person name="Oheigeartaigh S.S."/>
            <person name="Byrne K.P."/>
            <person name="Wolfe K.H."/>
        </authorList>
    </citation>
    <scope>NUCLEOTIDE SEQUENCE [LARGE SCALE GENOMIC DNA]</scope>
    <source>
        <strain evidence="10">ATCC 34711 / CBS 6284 / DSM 70876 / NBRC 10599 / NRRL Y-10934 / UCD 77-7</strain>
    </source>
</reference>
<organism evidence="9 10">
    <name type="scientific">Henningerozyma blattae (strain ATCC 34711 / CBS 6284 / DSM 70876 / NBRC 10599 / NRRL Y-10934 / UCD 77-7)</name>
    <name type="common">Yeast</name>
    <name type="synonym">Tetrapisispora blattae</name>
    <dbReference type="NCBI Taxonomy" id="1071380"/>
    <lineage>
        <taxon>Eukaryota</taxon>
        <taxon>Fungi</taxon>
        <taxon>Dikarya</taxon>
        <taxon>Ascomycota</taxon>
        <taxon>Saccharomycotina</taxon>
        <taxon>Saccharomycetes</taxon>
        <taxon>Saccharomycetales</taxon>
        <taxon>Saccharomycetaceae</taxon>
        <taxon>Henningerozyma</taxon>
    </lineage>
</organism>
<sequence>MSEFQKSIQQQLKQFDSRYANNKILQQLEARTNIPKSYIVFGLVIVYFLLLLANIGGIGEILANIVGFALPAYLSLIALKTPGSADDTQLLTYWVVYAFFSVIEFWSVALTYLIPFYWFIKTIFLVYIALPQTGGANMIYKKVIDPATSKYINAKAGVSDIKQSVHEAAQTASHNASAAVNQAASAATSGFSAQAAQATHQQF</sequence>
<dbReference type="EMBL" id="HE806324">
    <property type="protein sequence ID" value="CCH62756.1"/>
    <property type="molecule type" value="Genomic_DNA"/>
</dbReference>